<name>X8AFG3_MYCXE</name>
<evidence type="ECO:0000313" key="2">
    <source>
        <dbReference type="EMBL" id="EUA30652.1"/>
    </source>
</evidence>
<gene>
    <name evidence="2" type="ORF">I553_4909</name>
</gene>
<feature type="region of interest" description="Disordered" evidence="1">
    <location>
        <begin position="35"/>
        <end position="61"/>
    </location>
</feature>
<sequence length="61" mass="6595">MLSLITNRLAVLLARAGSRPRPPKATRSARSVWSSTTCDSCSPQRACCGPHHHRNSQPGVI</sequence>
<accession>X8AFG3</accession>
<reference evidence="2" key="1">
    <citation type="submission" date="2014-01" db="EMBL/GenBank/DDBJ databases">
        <authorList>
            <person name="Brown-Elliot B."/>
            <person name="Wallace R."/>
            <person name="Lenaerts A."/>
            <person name="Ordway D."/>
            <person name="DeGroote M.A."/>
            <person name="Parker T."/>
            <person name="Sizemore C."/>
            <person name="Tallon L.J."/>
            <person name="Sadzewicz L.K."/>
            <person name="Sengamalay N."/>
            <person name="Fraser C.M."/>
            <person name="Hine E."/>
            <person name="Shefchek K.A."/>
            <person name="Das S.P."/>
            <person name="Tettelin H."/>
        </authorList>
    </citation>
    <scope>NUCLEOTIDE SEQUENCE [LARGE SCALE GENOMIC DNA]</scope>
    <source>
        <strain evidence="2">4042</strain>
    </source>
</reference>
<protein>
    <submittedName>
        <fullName evidence="2">Uncharacterized protein</fullName>
    </submittedName>
</protein>
<comment type="caution">
    <text evidence="2">The sequence shown here is derived from an EMBL/GenBank/DDBJ whole genome shotgun (WGS) entry which is preliminary data.</text>
</comment>
<dbReference type="PATRIC" id="fig|1299334.3.peg.6580"/>
<dbReference type="AlphaFoldDB" id="X8AFG3"/>
<dbReference type="EMBL" id="JAOB01000060">
    <property type="protein sequence ID" value="EUA30652.1"/>
    <property type="molecule type" value="Genomic_DNA"/>
</dbReference>
<organism evidence="2">
    <name type="scientific">Mycobacterium xenopi 4042</name>
    <dbReference type="NCBI Taxonomy" id="1299334"/>
    <lineage>
        <taxon>Bacteria</taxon>
        <taxon>Bacillati</taxon>
        <taxon>Actinomycetota</taxon>
        <taxon>Actinomycetes</taxon>
        <taxon>Mycobacteriales</taxon>
        <taxon>Mycobacteriaceae</taxon>
        <taxon>Mycobacterium</taxon>
    </lineage>
</organism>
<proteinExistence type="predicted"/>
<evidence type="ECO:0000256" key="1">
    <source>
        <dbReference type="SAM" id="MobiDB-lite"/>
    </source>
</evidence>